<dbReference type="EMBL" id="JBHTII010000001">
    <property type="protein sequence ID" value="MFD0789238.1"/>
    <property type="molecule type" value="Genomic_DNA"/>
</dbReference>
<name>A0ABW3AF04_9MICO</name>
<keyword evidence="2" id="KW-1185">Reference proteome</keyword>
<comment type="caution">
    <text evidence="1">The sequence shown here is derived from an EMBL/GenBank/DDBJ whole genome shotgun (WGS) entry which is preliminary data.</text>
</comment>
<protein>
    <submittedName>
        <fullName evidence="1">Uncharacterized protein</fullName>
    </submittedName>
</protein>
<organism evidence="1 2">
    <name type="scientific">Microbacterium insulae</name>
    <dbReference type="NCBI Taxonomy" id="483014"/>
    <lineage>
        <taxon>Bacteria</taxon>
        <taxon>Bacillati</taxon>
        <taxon>Actinomycetota</taxon>
        <taxon>Actinomycetes</taxon>
        <taxon>Micrococcales</taxon>
        <taxon>Microbacteriaceae</taxon>
        <taxon>Microbacterium</taxon>
    </lineage>
</organism>
<gene>
    <name evidence="1" type="ORF">ACFQ0P_02410</name>
</gene>
<accession>A0ABW3AF04</accession>
<proteinExistence type="predicted"/>
<evidence type="ECO:0000313" key="1">
    <source>
        <dbReference type="EMBL" id="MFD0789238.1"/>
    </source>
</evidence>
<dbReference type="Proteomes" id="UP001597055">
    <property type="component" value="Unassembled WGS sequence"/>
</dbReference>
<dbReference type="RefSeq" id="WP_204980127.1">
    <property type="nucleotide sequence ID" value="NZ_JBHTII010000001.1"/>
</dbReference>
<sequence>MPSPTRLTPPGVRGVSQDFDVFRGDFAAFRRVTMLDTTATIPAAATTAIEPQMVNSISS</sequence>
<evidence type="ECO:0000313" key="2">
    <source>
        <dbReference type="Proteomes" id="UP001597055"/>
    </source>
</evidence>
<reference evidence="2" key="1">
    <citation type="journal article" date="2019" name="Int. J. Syst. Evol. Microbiol.">
        <title>The Global Catalogue of Microorganisms (GCM) 10K type strain sequencing project: providing services to taxonomists for standard genome sequencing and annotation.</title>
        <authorList>
            <consortium name="The Broad Institute Genomics Platform"/>
            <consortium name="The Broad Institute Genome Sequencing Center for Infectious Disease"/>
            <person name="Wu L."/>
            <person name="Ma J."/>
        </authorList>
    </citation>
    <scope>NUCLEOTIDE SEQUENCE [LARGE SCALE GENOMIC DNA]</scope>
    <source>
        <strain evidence="2">CCUG 54523</strain>
    </source>
</reference>